<evidence type="ECO:0000313" key="3">
    <source>
        <dbReference type="EMBL" id="VZO40199.1"/>
    </source>
</evidence>
<dbReference type="PROSITE" id="PS50937">
    <property type="entry name" value="HTH_MERR_2"/>
    <property type="match status" value="1"/>
</dbReference>
<dbReference type="InterPro" id="IPR000551">
    <property type="entry name" value="MerR-type_HTH_dom"/>
</dbReference>
<dbReference type="AlphaFoldDB" id="A0A7M4DRV5"/>
<dbReference type="GO" id="GO:0003700">
    <property type="term" value="F:DNA-binding transcription factor activity"/>
    <property type="evidence" value="ECO:0007669"/>
    <property type="project" value="InterPro"/>
</dbReference>
<keyword evidence="4" id="KW-1185">Reference proteome</keyword>
<dbReference type="RefSeq" id="WP_156743466.1">
    <property type="nucleotide sequence ID" value="NZ_CACRYJ010000068.1"/>
</dbReference>
<feature type="domain" description="HTH merR-type" evidence="2">
    <location>
        <begin position="1"/>
        <end position="69"/>
    </location>
</feature>
<organism evidence="3 4">
    <name type="scientific">Occultella aeris</name>
    <dbReference type="NCBI Taxonomy" id="2761496"/>
    <lineage>
        <taxon>Bacteria</taxon>
        <taxon>Bacillati</taxon>
        <taxon>Actinomycetota</taxon>
        <taxon>Actinomycetes</taxon>
        <taxon>Micrococcales</taxon>
        <taxon>Ruaniaceae</taxon>
        <taxon>Occultella</taxon>
    </lineage>
</organism>
<dbReference type="Gene3D" id="1.10.1660.10">
    <property type="match status" value="1"/>
</dbReference>
<dbReference type="PANTHER" id="PTHR30204">
    <property type="entry name" value="REDOX-CYCLING DRUG-SENSING TRANSCRIPTIONAL ACTIVATOR SOXR"/>
    <property type="match status" value="1"/>
</dbReference>
<dbReference type="EMBL" id="CACRYJ010000068">
    <property type="protein sequence ID" value="VZO40199.1"/>
    <property type="molecule type" value="Genomic_DNA"/>
</dbReference>
<keyword evidence="1" id="KW-0238">DNA-binding</keyword>
<sequence>MLIGEVSERSGISARMLRHYDAIGLVRPTGRTAGGYRQYSPDDVRRLFHVEGLRALGLTLAEIGGALEDLSFSPAAMVVQLLERTSERLAREQELLGRLGQVRASEPADWSDVLRTIGLMRALDAGSAARQRVALSMPDGGRSSDAVVLAEAVLSEAEPNAAGALQWALARTGEAALGVLAHALASADADRRQRAVVALTKFESSGADAILAGALRHEDPIVRARAALARGSRGDLDAVPELVAMVVDGSDDVAAAGALGTLAERHDRGDEIAGALADALPGAGAASRQRLATALADVPGVAARTILEALVDDPDRPVSLTATAVLRTRSSV</sequence>
<dbReference type="Pfam" id="PF13646">
    <property type="entry name" value="HEAT_2"/>
    <property type="match status" value="1"/>
</dbReference>
<dbReference type="Gene3D" id="1.25.10.10">
    <property type="entry name" value="Leucine-rich Repeat Variant"/>
    <property type="match status" value="1"/>
</dbReference>
<dbReference type="GO" id="GO:0003677">
    <property type="term" value="F:DNA binding"/>
    <property type="evidence" value="ECO:0007669"/>
    <property type="project" value="UniProtKB-KW"/>
</dbReference>
<proteinExistence type="predicted"/>
<evidence type="ECO:0000313" key="4">
    <source>
        <dbReference type="Proteomes" id="UP000419743"/>
    </source>
</evidence>
<dbReference type="InterPro" id="IPR047057">
    <property type="entry name" value="MerR_fam"/>
</dbReference>
<dbReference type="InterPro" id="IPR009061">
    <property type="entry name" value="DNA-bd_dom_put_sf"/>
</dbReference>
<dbReference type="PROSITE" id="PS00552">
    <property type="entry name" value="HTH_MERR_1"/>
    <property type="match status" value="1"/>
</dbReference>
<evidence type="ECO:0000256" key="1">
    <source>
        <dbReference type="ARBA" id="ARBA00023125"/>
    </source>
</evidence>
<dbReference type="PRINTS" id="PR00040">
    <property type="entry name" value="HTHMERR"/>
</dbReference>
<protein>
    <submittedName>
        <fullName evidence="3">Nodulation protein NolA</fullName>
    </submittedName>
</protein>
<dbReference type="Pfam" id="PF13411">
    <property type="entry name" value="MerR_1"/>
    <property type="match status" value="1"/>
</dbReference>
<dbReference type="SUPFAM" id="SSF48371">
    <property type="entry name" value="ARM repeat"/>
    <property type="match status" value="1"/>
</dbReference>
<evidence type="ECO:0000259" key="2">
    <source>
        <dbReference type="PROSITE" id="PS50937"/>
    </source>
</evidence>
<reference evidence="3 4" key="1">
    <citation type="submission" date="2019-11" db="EMBL/GenBank/DDBJ databases">
        <authorList>
            <person name="Criscuolo A."/>
        </authorList>
    </citation>
    <scope>NUCLEOTIDE SEQUENCE [LARGE SCALE GENOMIC DNA]</scope>
    <source>
        <strain evidence="3">CIP111667</strain>
    </source>
</reference>
<dbReference type="PANTHER" id="PTHR30204:SF93">
    <property type="entry name" value="HTH MERR-TYPE DOMAIN-CONTAINING PROTEIN"/>
    <property type="match status" value="1"/>
</dbReference>
<comment type="caution">
    <text evidence="3">The sequence shown here is derived from an EMBL/GenBank/DDBJ whole genome shotgun (WGS) entry which is preliminary data.</text>
</comment>
<dbReference type="Proteomes" id="UP000419743">
    <property type="component" value="Unassembled WGS sequence"/>
</dbReference>
<accession>A0A7M4DRV5</accession>
<gene>
    <name evidence="3" type="primary">nolA_2</name>
    <name evidence="3" type="ORF">HALOF300_04902</name>
</gene>
<dbReference type="SMART" id="SM00422">
    <property type="entry name" value="HTH_MERR"/>
    <property type="match status" value="1"/>
</dbReference>
<dbReference type="InterPro" id="IPR011989">
    <property type="entry name" value="ARM-like"/>
</dbReference>
<name>A0A7M4DRV5_9MICO</name>
<dbReference type="InterPro" id="IPR016024">
    <property type="entry name" value="ARM-type_fold"/>
</dbReference>
<dbReference type="SUPFAM" id="SSF46955">
    <property type="entry name" value="Putative DNA-binding domain"/>
    <property type="match status" value="1"/>
</dbReference>